<dbReference type="EMBL" id="CP109106">
    <property type="protein sequence ID" value="WSB68002.1"/>
    <property type="molecule type" value="Genomic_DNA"/>
</dbReference>
<keyword evidence="3" id="KW-0808">Transferase</keyword>
<dbReference type="InterPro" id="IPR029063">
    <property type="entry name" value="SAM-dependent_MTases_sf"/>
</dbReference>
<dbReference type="Pfam" id="PF08241">
    <property type="entry name" value="Methyltransf_11"/>
    <property type="match status" value="1"/>
</dbReference>
<proteinExistence type="predicted"/>
<sequence length="288" mass="29831">MLQTPFDESERRAWAGSAAAYEAGFGRLCAYTVPQLLDAAGVAEGVRVLDVGTGTGSAAAAAGARGARVVAVDAEPDMARRAARAVPDASVHIAALPQLPYADGQFDAVVGNFVLNHVGRPRVALDELRRVTRPGGRIALTLWAAPAAPGQALLGRAVQAAGVSRPPSLPALAPEDDFPRTEDGLVGLLGGADLRGAVCRTLSWDHRTTLQEWWSGPAAGVATVGRIVRSQGAAVAERIRQQFAVLAEEFTDEGGRLVLPHTALLASGRVAGPGPSSRDEPRVPGARP</sequence>
<accession>A0ABZ1FCD2</accession>
<organism evidence="3 4">
    <name type="scientific">Streptomyces decoyicus</name>
    <dbReference type="NCBI Taxonomy" id="249567"/>
    <lineage>
        <taxon>Bacteria</taxon>
        <taxon>Bacillati</taxon>
        <taxon>Actinomycetota</taxon>
        <taxon>Actinomycetes</taxon>
        <taxon>Kitasatosporales</taxon>
        <taxon>Streptomycetaceae</taxon>
        <taxon>Streptomyces</taxon>
    </lineage>
</organism>
<dbReference type="SUPFAM" id="SSF53335">
    <property type="entry name" value="S-adenosyl-L-methionine-dependent methyltransferases"/>
    <property type="match status" value="1"/>
</dbReference>
<dbReference type="RefSeq" id="WP_326617399.1">
    <property type="nucleotide sequence ID" value="NZ_CP109106.1"/>
</dbReference>
<dbReference type="GO" id="GO:0008168">
    <property type="term" value="F:methyltransferase activity"/>
    <property type="evidence" value="ECO:0007669"/>
    <property type="project" value="UniProtKB-KW"/>
</dbReference>
<keyword evidence="3" id="KW-0489">Methyltransferase</keyword>
<feature type="domain" description="Methyltransferase type 11" evidence="2">
    <location>
        <begin position="49"/>
        <end position="139"/>
    </location>
</feature>
<evidence type="ECO:0000313" key="4">
    <source>
        <dbReference type="Proteomes" id="UP001344251"/>
    </source>
</evidence>
<name>A0ABZ1FCD2_9ACTN</name>
<dbReference type="InterPro" id="IPR013216">
    <property type="entry name" value="Methyltransf_11"/>
</dbReference>
<protein>
    <submittedName>
        <fullName evidence="3">Class I SAM-dependent methyltransferase</fullName>
    </submittedName>
</protein>
<dbReference type="Gene3D" id="3.40.50.150">
    <property type="entry name" value="Vaccinia Virus protein VP39"/>
    <property type="match status" value="1"/>
</dbReference>
<dbReference type="CDD" id="cd02440">
    <property type="entry name" value="AdoMet_MTases"/>
    <property type="match status" value="1"/>
</dbReference>
<dbReference type="Proteomes" id="UP001344251">
    <property type="component" value="Chromosome"/>
</dbReference>
<evidence type="ECO:0000313" key="3">
    <source>
        <dbReference type="EMBL" id="WSB68002.1"/>
    </source>
</evidence>
<feature type="region of interest" description="Disordered" evidence="1">
    <location>
        <begin position="267"/>
        <end position="288"/>
    </location>
</feature>
<keyword evidence="4" id="KW-1185">Reference proteome</keyword>
<dbReference type="GO" id="GO:0032259">
    <property type="term" value="P:methylation"/>
    <property type="evidence" value="ECO:0007669"/>
    <property type="project" value="UniProtKB-KW"/>
</dbReference>
<evidence type="ECO:0000259" key="2">
    <source>
        <dbReference type="Pfam" id="PF08241"/>
    </source>
</evidence>
<dbReference type="PANTHER" id="PTHR43591">
    <property type="entry name" value="METHYLTRANSFERASE"/>
    <property type="match status" value="1"/>
</dbReference>
<gene>
    <name evidence="3" type="ORF">OG863_08545</name>
</gene>
<reference evidence="3 4" key="1">
    <citation type="submission" date="2022-10" db="EMBL/GenBank/DDBJ databases">
        <title>The complete genomes of actinobacterial strains from the NBC collection.</title>
        <authorList>
            <person name="Joergensen T.S."/>
            <person name="Alvarez Arevalo M."/>
            <person name="Sterndorff E.B."/>
            <person name="Faurdal D."/>
            <person name="Vuksanovic O."/>
            <person name="Mourched A.-S."/>
            <person name="Charusanti P."/>
            <person name="Shaw S."/>
            <person name="Blin K."/>
            <person name="Weber T."/>
        </authorList>
    </citation>
    <scope>NUCLEOTIDE SEQUENCE [LARGE SCALE GENOMIC DNA]</scope>
    <source>
        <strain evidence="3 4">NBC 01774</strain>
    </source>
</reference>
<evidence type="ECO:0000256" key="1">
    <source>
        <dbReference type="SAM" id="MobiDB-lite"/>
    </source>
</evidence>